<evidence type="ECO:0000256" key="1">
    <source>
        <dbReference type="SAM" id="Phobius"/>
    </source>
</evidence>
<sequence>MTGQSSTSIPFYAPALSFCSSSVSGFFLLVLGSPVRVPVSLFSCFWVSWSTASGSGGWLLKTVKAMVNAGSCLCAFVRWAEFASPLLLVSDSTTFCSKMEGQRQWWG</sequence>
<keyword evidence="1" id="KW-1133">Transmembrane helix</keyword>
<reference evidence="2" key="1">
    <citation type="submission" date="2018-10" db="EMBL/GenBank/DDBJ databases">
        <title>Population genomic analysis revealed the cold adaptation of white poplar.</title>
        <authorList>
            <person name="Liu Y.-J."/>
        </authorList>
    </citation>
    <scope>NUCLEOTIDE SEQUENCE [LARGE SCALE GENOMIC DNA]</scope>
    <source>
        <strain evidence="2">PAL-ZL1</strain>
    </source>
</reference>
<organism evidence="2">
    <name type="scientific">Populus alba</name>
    <name type="common">White poplar</name>
    <dbReference type="NCBI Taxonomy" id="43335"/>
    <lineage>
        <taxon>Eukaryota</taxon>
        <taxon>Viridiplantae</taxon>
        <taxon>Streptophyta</taxon>
        <taxon>Embryophyta</taxon>
        <taxon>Tracheophyta</taxon>
        <taxon>Spermatophyta</taxon>
        <taxon>Magnoliopsida</taxon>
        <taxon>eudicotyledons</taxon>
        <taxon>Gunneridae</taxon>
        <taxon>Pentapetalae</taxon>
        <taxon>rosids</taxon>
        <taxon>fabids</taxon>
        <taxon>Malpighiales</taxon>
        <taxon>Salicaceae</taxon>
        <taxon>Saliceae</taxon>
        <taxon>Populus</taxon>
    </lineage>
</organism>
<keyword evidence="1" id="KW-0812">Transmembrane</keyword>
<feature type="transmembrane region" description="Helical" evidence="1">
    <location>
        <begin position="12"/>
        <end position="33"/>
    </location>
</feature>
<proteinExistence type="predicted"/>
<dbReference type="EMBL" id="RCHU01000137">
    <property type="protein sequence ID" value="TKS13512.1"/>
    <property type="molecule type" value="Genomic_DNA"/>
</dbReference>
<dbReference type="AlphaFoldDB" id="A0A4U5QRE2"/>
<protein>
    <submittedName>
        <fullName evidence="2">Uncharacterized protein</fullName>
    </submittedName>
</protein>
<evidence type="ECO:0000313" key="2">
    <source>
        <dbReference type="EMBL" id="TKS13512.1"/>
    </source>
</evidence>
<accession>A0A4U5QRE2</accession>
<name>A0A4U5QRE2_POPAL</name>
<gene>
    <name evidence="2" type="ORF">D5086_0000052650</name>
</gene>
<comment type="caution">
    <text evidence="2">The sequence shown here is derived from an EMBL/GenBank/DDBJ whole genome shotgun (WGS) entry which is preliminary data.</text>
</comment>
<keyword evidence="1" id="KW-0472">Membrane</keyword>